<accession>A0A1G2EG12</accession>
<organism evidence="2 3">
    <name type="scientific">Candidatus Nealsonbacteria bacterium RIFCSPLOWO2_01_FULL_43_32</name>
    <dbReference type="NCBI Taxonomy" id="1801672"/>
    <lineage>
        <taxon>Bacteria</taxon>
        <taxon>Candidatus Nealsoniibacteriota</taxon>
    </lineage>
</organism>
<gene>
    <name evidence="2" type="ORF">A2896_02500</name>
</gene>
<dbReference type="InterPro" id="IPR036515">
    <property type="entry name" value="Transposase_17_sf"/>
</dbReference>
<feature type="domain" description="Transposase IS200-like" evidence="1">
    <location>
        <begin position="3"/>
        <end position="139"/>
    </location>
</feature>
<reference evidence="2 3" key="1">
    <citation type="journal article" date="2016" name="Nat. Commun.">
        <title>Thousands of microbial genomes shed light on interconnected biogeochemical processes in an aquifer system.</title>
        <authorList>
            <person name="Anantharaman K."/>
            <person name="Brown C.T."/>
            <person name="Hug L.A."/>
            <person name="Sharon I."/>
            <person name="Castelle C.J."/>
            <person name="Probst A.J."/>
            <person name="Thomas B.C."/>
            <person name="Singh A."/>
            <person name="Wilkins M.J."/>
            <person name="Karaoz U."/>
            <person name="Brodie E.L."/>
            <person name="Williams K.H."/>
            <person name="Hubbard S.S."/>
            <person name="Banfield J.F."/>
        </authorList>
    </citation>
    <scope>NUCLEOTIDE SEQUENCE [LARGE SCALE GENOMIC DNA]</scope>
</reference>
<dbReference type="GO" id="GO:0003677">
    <property type="term" value="F:DNA binding"/>
    <property type="evidence" value="ECO:0007669"/>
    <property type="project" value="InterPro"/>
</dbReference>
<dbReference type="PANTHER" id="PTHR34322:SF2">
    <property type="entry name" value="TRANSPOSASE IS200-LIKE DOMAIN-CONTAINING PROTEIN"/>
    <property type="match status" value="1"/>
</dbReference>
<dbReference type="AlphaFoldDB" id="A0A1G2EG12"/>
<dbReference type="SUPFAM" id="SSF143422">
    <property type="entry name" value="Transposase IS200-like"/>
    <property type="match status" value="1"/>
</dbReference>
<dbReference type="SMART" id="SM01321">
    <property type="entry name" value="Y1_Tnp"/>
    <property type="match status" value="1"/>
</dbReference>
<protein>
    <recommendedName>
        <fullName evidence="1">Transposase IS200-like domain-containing protein</fullName>
    </recommendedName>
</protein>
<evidence type="ECO:0000313" key="3">
    <source>
        <dbReference type="Proteomes" id="UP000178647"/>
    </source>
</evidence>
<dbReference type="GO" id="GO:0006313">
    <property type="term" value="P:DNA transposition"/>
    <property type="evidence" value="ECO:0007669"/>
    <property type="project" value="InterPro"/>
</dbReference>
<dbReference type="Gene3D" id="3.30.70.1290">
    <property type="entry name" value="Transposase IS200-like"/>
    <property type="match status" value="1"/>
</dbReference>
<comment type="caution">
    <text evidence="2">The sequence shown here is derived from an EMBL/GenBank/DDBJ whole genome shotgun (WGS) entry which is preliminary data.</text>
</comment>
<evidence type="ECO:0000313" key="2">
    <source>
        <dbReference type="EMBL" id="OGZ24725.1"/>
    </source>
</evidence>
<proteinExistence type="predicted"/>
<dbReference type="GO" id="GO:0004803">
    <property type="term" value="F:transposase activity"/>
    <property type="evidence" value="ECO:0007669"/>
    <property type="project" value="InterPro"/>
</dbReference>
<dbReference type="Proteomes" id="UP000178647">
    <property type="component" value="Unassembled WGS sequence"/>
</dbReference>
<dbReference type="STRING" id="1801672.A2896_02500"/>
<name>A0A1G2EG12_9BACT</name>
<sequence>MLEFYHTYNRGTEKRKIFLEDTDYLRAVHDAYEFNDVDDVVNIAYRFDKSPPSFLLEKQRQKLVNLICWNLMPNHYHFFLCPIRDNGLSKYHKKFGVGFTNFFNNKYKRSGVLFQGKYKKVRVVNDTQALQLICYIHANPLDLWKPDWKKTGLNNSEIVRAMDFLENKYRWSSHLDWLGIKNFPSLIDNNFISRFFETPEKYREFFMNWLKYYSKNIKSVQQLLKNMGVGLP</sequence>
<dbReference type="InterPro" id="IPR002686">
    <property type="entry name" value="Transposase_17"/>
</dbReference>
<dbReference type="PANTHER" id="PTHR34322">
    <property type="entry name" value="TRANSPOSASE, Y1_TNP DOMAIN-CONTAINING"/>
    <property type="match status" value="1"/>
</dbReference>
<evidence type="ECO:0000259" key="1">
    <source>
        <dbReference type="SMART" id="SM01321"/>
    </source>
</evidence>
<dbReference type="EMBL" id="MHMH01000006">
    <property type="protein sequence ID" value="OGZ24725.1"/>
    <property type="molecule type" value="Genomic_DNA"/>
</dbReference>